<keyword evidence="2" id="KW-1185">Reference proteome</keyword>
<dbReference type="AlphaFoldDB" id="A0A9P4M9H8"/>
<evidence type="ECO:0000313" key="2">
    <source>
        <dbReference type="Proteomes" id="UP000799772"/>
    </source>
</evidence>
<proteinExistence type="predicted"/>
<comment type="caution">
    <text evidence="1">The sequence shown here is derived from an EMBL/GenBank/DDBJ whole genome shotgun (WGS) entry which is preliminary data.</text>
</comment>
<organism evidence="1 2">
    <name type="scientific">Rhizodiscina lignyota</name>
    <dbReference type="NCBI Taxonomy" id="1504668"/>
    <lineage>
        <taxon>Eukaryota</taxon>
        <taxon>Fungi</taxon>
        <taxon>Dikarya</taxon>
        <taxon>Ascomycota</taxon>
        <taxon>Pezizomycotina</taxon>
        <taxon>Dothideomycetes</taxon>
        <taxon>Pleosporomycetidae</taxon>
        <taxon>Aulographales</taxon>
        <taxon>Rhizodiscinaceae</taxon>
        <taxon>Rhizodiscina</taxon>
    </lineage>
</organism>
<accession>A0A9P4M9H8</accession>
<dbReference type="Proteomes" id="UP000799772">
    <property type="component" value="Unassembled WGS sequence"/>
</dbReference>
<reference evidence="1" key="1">
    <citation type="journal article" date="2020" name="Stud. Mycol.">
        <title>101 Dothideomycetes genomes: a test case for predicting lifestyles and emergence of pathogens.</title>
        <authorList>
            <person name="Haridas S."/>
            <person name="Albert R."/>
            <person name="Binder M."/>
            <person name="Bloem J."/>
            <person name="Labutti K."/>
            <person name="Salamov A."/>
            <person name="Andreopoulos B."/>
            <person name="Baker S."/>
            <person name="Barry K."/>
            <person name="Bills G."/>
            <person name="Bluhm B."/>
            <person name="Cannon C."/>
            <person name="Castanera R."/>
            <person name="Culley D."/>
            <person name="Daum C."/>
            <person name="Ezra D."/>
            <person name="Gonzalez J."/>
            <person name="Henrissat B."/>
            <person name="Kuo A."/>
            <person name="Liang C."/>
            <person name="Lipzen A."/>
            <person name="Lutzoni F."/>
            <person name="Magnuson J."/>
            <person name="Mondo S."/>
            <person name="Nolan M."/>
            <person name="Ohm R."/>
            <person name="Pangilinan J."/>
            <person name="Park H.-J."/>
            <person name="Ramirez L."/>
            <person name="Alfaro M."/>
            <person name="Sun H."/>
            <person name="Tritt A."/>
            <person name="Yoshinaga Y."/>
            <person name="Zwiers L.-H."/>
            <person name="Turgeon B."/>
            <person name="Goodwin S."/>
            <person name="Spatafora J."/>
            <person name="Crous P."/>
            <person name="Grigoriev I."/>
        </authorList>
    </citation>
    <scope>NUCLEOTIDE SEQUENCE</scope>
    <source>
        <strain evidence="1">CBS 133067</strain>
    </source>
</reference>
<name>A0A9P4M9H8_9PEZI</name>
<evidence type="ECO:0000313" key="1">
    <source>
        <dbReference type="EMBL" id="KAF2102823.1"/>
    </source>
</evidence>
<dbReference type="EMBL" id="ML978122">
    <property type="protein sequence ID" value="KAF2102823.1"/>
    <property type="molecule type" value="Genomic_DNA"/>
</dbReference>
<gene>
    <name evidence="1" type="ORF">NA57DRAFT_52375</name>
</gene>
<protein>
    <submittedName>
        <fullName evidence="1">Uncharacterized protein</fullName>
    </submittedName>
</protein>
<sequence>MADQFLRAYAAVLDKLAEQVSDSLNSPVSTINPSWLDPRGSAPLEFDDNALAQYYLRPNLQHPNSESFGGKQVKTEIAEHERPPKLHCQHNRDNIESERLRSFESLKLFFSTGFLSVEASARYLPVAVRYDDLSGIPFDAVTVGYRYSTYNDFYFVTVKRIAQIVPNLQYPEWIATSDTQRLHALLPTRLFELGLFQDGYRRQESLARARVVRTDDDETCAFFGQSLRDKEKSDALFRLLDDSLSDIDVVILHGPMSTNVSQYGNQIT</sequence>